<dbReference type="InterPro" id="IPR001242">
    <property type="entry name" value="Condensation_dom"/>
</dbReference>
<dbReference type="AlphaFoldDB" id="A0A838BC17"/>
<dbReference type="InterPro" id="IPR023213">
    <property type="entry name" value="CAT-like_dom_sf"/>
</dbReference>
<accession>A0A838BC17</accession>
<proteinExistence type="predicted"/>
<protein>
    <recommendedName>
        <fullName evidence="1">Condensation domain-containing protein</fullName>
    </recommendedName>
</protein>
<dbReference type="SUPFAM" id="SSF52777">
    <property type="entry name" value="CoA-dependent acyltransferases"/>
    <property type="match status" value="2"/>
</dbReference>
<dbReference type="PANTHER" id="PTHR45398">
    <property type="match status" value="1"/>
</dbReference>
<dbReference type="SUPFAM" id="SSF56801">
    <property type="entry name" value="Acetyl-CoA synthetase-like"/>
    <property type="match status" value="1"/>
</dbReference>
<dbReference type="PANTHER" id="PTHR45398:SF1">
    <property type="entry name" value="ENZYME, PUTATIVE (JCVI)-RELATED"/>
    <property type="match status" value="1"/>
</dbReference>
<gene>
    <name evidence="2" type="ORF">H0241_26620</name>
</gene>
<dbReference type="GO" id="GO:0003824">
    <property type="term" value="F:catalytic activity"/>
    <property type="evidence" value="ECO:0007669"/>
    <property type="project" value="InterPro"/>
</dbReference>
<name>A0A838BC17_9HYPH</name>
<evidence type="ECO:0000313" key="2">
    <source>
        <dbReference type="EMBL" id="MBA1143802.1"/>
    </source>
</evidence>
<dbReference type="EMBL" id="JACDTY010000017">
    <property type="protein sequence ID" value="MBA1143802.1"/>
    <property type="molecule type" value="Genomic_DNA"/>
</dbReference>
<reference evidence="2 3" key="1">
    <citation type="submission" date="2020-07" db="EMBL/GenBank/DDBJ databases">
        <title>Definition of the novel symbiovar canariense within Mesorhizobium novociceri, a new species of genus Mesorhizobium nodulating Cicer canariense in the Caldera de Taburiente National Park (La Palma, Canary Islands).</title>
        <authorList>
            <person name="Leon-Barrios M."/>
            <person name="Perez-Yepez J."/>
            <person name="Flores-Felix J.D."/>
            <person name="Ramirez-Baena M.H."/>
            <person name="Pulido-Suarez L."/>
            <person name="Igual J.M."/>
            <person name="Velazquez E."/>
            <person name="Peix A."/>
        </authorList>
    </citation>
    <scope>NUCLEOTIDE SEQUENCE [LARGE SCALE GENOMIC DNA]</scope>
    <source>
        <strain evidence="2 3">CCANP35</strain>
    </source>
</reference>
<dbReference type="Pfam" id="PF00668">
    <property type="entry name" value="Condensation"/>
    <property type="match status" value="2"/>
</dbReference>
<comment type="caution">
    <text evidence="2">The sequence shown here is derived from an EMBL/GenBank/DDBJ whole genome shotgun (WGS) entry which is preliminary data.</text>
</comment>
<evidence type="ECO:0000259" key="1">
    <source>
        <dbReference type="Pfam" id="PF00668"/>
    </source>
</evidence>
<dbReference type="Gene3D" id="3.30.559.30">
    <property type="entry name" value="Nonribosomal peptide synthetase, condensation domain"/>
    <property type="match status" value="1"/>
</dbReference>
<evidence type="ECO:0000313" key="3">
    <source>
        <dbReference type="Proteomes" id="UP000558284"/>
    </source>
</evidence>
<organism evidence="2 3">
    <name type="scientific">Mesorhizobium neociceri</name>
    <dbReference type="NCBI Taxonomy" id="1307853"/>
    <lineage>
        <taxon>Bacteria</taxon>
        <taxon>Pseudomonadati</taxon>
        <taxon>Pseudomonadota</taxon>
        <taxon>Alphaproteobacteria</taxon>
        <taxon>Hyphomicrobiales</taxon>
        <taxon>Phyllobacteriaceae</taxon>
        <taxon>Mesorhizobium</taxon>
    </lineage>
</organism>
<feature type="domain" description="Condensation" evidence="1">
    <location>
        <begin position="101"/>
        <end position="262"/>
    </location>
</feature>
<dbReference type="RefSeq" id="WP_181060814.1">
    <property type="nucleotide sequence ID" value="NZ_JACDTY010000017.1"/>
</dbReference>
<dbReference type="Proteomes" id="UP000558284">
    <property type="component" value="Unassembled WGS sequence"/>
</dbReference>
<keyword evidence="3" id="KW-1185">Reference proteome</keyword>
<sequence length="341" mass="37894">MKLPRTMLINAIGAALNAVPRIEALPRPSRVPLSFAQQRLWLLSRLAGGSEACHIQAGLRLRGQLDEVTLQSVLEGLVARHEVLRTTFRMEGGELFQQIGLVVGTASANRARSEIEGVIGLFANMLPLRTLLERVNAVALGAQTNHDLPFEQVTKLVNPPRNLAHTPIFQIIIACEDNGEERASLTGLELDYVGVDRVAQRDLALEFAEVGGAICGRLIYATSLFERSTVERFVGYLQQALSRMAADSGQRVWSAPLLLAEEHHRFRAESNPTEVVYPRDHFIQELLEAQEERDPEAIAVGYEDQGLSYLDPNVRATSAKTAFARLNHRPLTPVRDWELRL</sequence>
<feature type="domain" description="Condensation" evidence="1">
    <location>
        <begin position="31"/>
        <end position="99"/>
    </location>
</feature>
<dbReference type="Gene3D" id="3.30.559.10">
    <property type="entry name" value="Chloramphenicol acetyltransferase-like domain"/>
    <property type="match status" value="2"/>
</dbReference>